<reference evidence="5 6" key="1">
    <citation type="submission" date="2019-08" db="EMBL/GenBank/DDBJ databases">
        <title>In-depth cultivation of the pig gut microbiome towards novel bacterial diversity and tailored functional studies.</title>
        <authorList>
            <person name="Wylensek D."/>
            <person name="Hitch T.C.A."/>
            <person name="Clavel T."/>
        </authorList>
    </citation>
    <scope>NUCLEOTIDE SEQUENCE [LARGE SCALE GENOMIC DNA]</scope>
    <source>
        <strain evidence="5 6">BBE-744-WT-12</strain>
    </source>
</reference>
<evidence type="ECO:0000256" key="1">
    <source>
        <dbReference type="ARBA" id="ARBA00022679"/>
    </source>
</evidence>
<protein>
    <submittedName>
        <fullName evidence="5">Histidine kinase</fullName>
    </submittedName>
</protein>
<dbReference type="EMBL" id="VUNS01000031">
    <property type="protein sequence ID" value="MST99209.1"/>
    <property type="molecule type" value="Genomic_DNA"/>
</dbReference>
<feature type="domain" description="Signal transduction histidine kinase osmosensitive K+ channel sensor N-terminal" evidence="4">
    <location>
        <begin position="16"/>
        <end position="225"/>
    </location>
</feature>
<dbReference type="InterPro" id="IPR014729">
    <property type="entry name" value="Rossmann-like_a/b/a_fold"/>
</dbReference>
<dbReference type="AlphaFoldDB" id="A0A844GAE6"/>
<dbReference type="SUPFAM" id="SSF52402">
    <property type="entry name" value="Adenine nucleotide alpha hydrolases-like"/>
    <property type="match status" value="1"/>
</dbReference>
<evidence type="ECO:0000313" key="5">
    <source>
        <dbReference type="EMBL" id="MST99209.1"/>
    </source>
</evidence>
<dbReference type="GO" id="GO:0000155">
    <property type="term" value="F:phosphorelay sensor kinase activity"/>
    <property type="evidence" value="ECO:0007669"/>
    <property type="project" value="InterPro"/>
</dbReference>
<dbReference type="RefSeq" id="WP_154420373.1">
    <property type="nucleotide sequence ID" value="NZ_VUNS01000031.1"/>
</dbReference>
<dbReference type="InterPro" id="IPR052023">
    <property type="entry name" value="Histidine_kinase_KdpD"/>
</dbReference>
<dbReference type="Gene3D" id="3.40.50.620">
    <property type="entry name" value="HUPs"/>
    <property type="match status" value="1"/>
</dbReference>
<keyword evidence="6" id="KW-1185">Reference proteome</keyword>
<dbReference type="InterPro" id="IPR027417">
    <property type="entry name" value="P-loop_NTPase"/>
</dbReference>
<keyword evidence="1" id="KW-0808">Transferase</keyword>
<dbReference type="Pfam" id="PF02702">
    <property type="entry name" value="KdpD"/>
    <property type="match status" value="1"/>
</dbReference>
<dbReference type="GO" id="GO:0005737">
    <property type="term" value="C:cytoplasm"/>
    <property type="evidence" value="ECO:0007669"/>
    <property type="project" value="UniProtKB-ARBA"/>
</dbReference>
<evidence type="ECO:0000313" key="6">
    <source>
        <dbReference type="Proteomes" id="UP000435649"/>
    </source>
</evidence>
<dbReference type="PANTHER" id="PTHR45569">
    <property type="entry name" value="SENSOR PROTEIN KDPD"/>
    <property type="match status" value="1"/>
</dbReference>
<name>A0A844GAE6_9BACT</name>
<sequence length="390" mass="44132">MNTRADNFLEMIRSSRRGKLKIYLGYCAGVGKTTQMLKEACRLRDIEHMDVVIGLLETHGRKETAECIGNLEMIPRREIVHRGIKITEMDVPAIIRRNPQAVLVDELAHTNAPGSRNAKRYQDVEDILDAGIHVISTLNVQHLESLYEIVEKSTGVKVKERIPDRVVTGADEVVNVDVSVADLQQRIRTGRVYPEERIDSALANFFKDSNLQQLRELTLRELAAQLDTRFREKTVPEGKEEAVSPDQVMVCMSSRSPNADALLRYASRIAGRLSRNWYVLYVQTSRESAVRIDAATQRHLNNTLELARQLGATIFTYKSDDIVQTILQFAKEHRVGHIIMGPSGRPVPFLQRLCGKRSLLERLTEQNYDFKIVVMEHQSPDHGSSLGLPA</sequence>
<accession>A0A844GAE6</accession>
<dbReference type="Proteomes" id="UP000435649">
    <property type="component" value="Unassembled WGS sequence"/>
</dbReference>
<comment type="caution">
    <text evidence="5">The sequence shown here is derived from an EMBL/GenBank/DDBJ whole genome shotgun (WGS) entry which is preliminary data.</text>
</comment>
<keyword evidence="2 5" id="KW-0418">Kinase</keyword>
<evidence type="ECO:0000259" key="4">
    <source>
        <dbReference type="Pfam" id="PF02702"/>
    </source>
</evidence>
<organism evidence="5 6">
    <name type="scientific">Victivallis lenta</name>
    <dbReference type="NCBI Taxonomy" id="2606640"/>
    <lineage>
        <taxon>Bacteria</taxon>
        <taxon>Pseudomonadati</taxon>
        <taxon>Lentisphaerota</taxon>
        <taxon>Lentisphaeria</taxon>
        <taxon>Victivallales</taxon>
        <taxon>Victivallaceae</taxon>
        <taxon>Victivallis</taxon>
    </lineage>
</organism>
<dbReference type="InterPro" id="IPR003852">
    <property type="entry name" value="Sig_transdc_His_kinase_KdpD_N"/>
</dbReference>
<keyword evidence="3" id="KW-0902">Two-component regulatory system</keyword>
<proteinExistence type="predicted"/>
<dbReference type="PANTHER" id="PTHR45569:SF1">
    <property type="entry name" value="SENSOR PROTEIN KDPD"/>
    <property type="match status" value="1"/>
</dbReference>
<evidence type="ECO:0000256" key="3">
    <source>
        <dbReference type="ARBA" id="ARBA00023012"/>
    </source>
</evidence>
<evidence type="ECO:0000256" key="2">
    <source>
        <dbReference type="ARBA" id="ARBA00022777"/>
    </source>
</evidence>
<dbReference type="GO" id="GO:0005886">
    <property type="term" value="C:plasma membrane"/>
    <property type="evidence" value="ECO:0007669"/>
    <property type="project" value="TreeGrafter"/>
</dbReference>
<dbReference type="FunFam" id="3.40.50.300:FF:000483">
    <property type="entry name" value="Sensor histidine kinase KdpD"/>
    <property type="match status" value="1"/>
</dbReference>
<dbReference type="Gene3D" id="3.40.50.300">
    <property type="entry name" value="P-loop containing nucleotide triphosphate hydrolases"/>
    <property type="match status" value="1"/>
</dbReference>
<gene>
    <name evidence="5" type="ORF">FYJ85_19460</name>
</gene>